<feature type="region of interest" description="Disordered" evidence="1">
    <location>
        <begin position="38"/>
        <end position="61"/>
    </location>
</feature>
<proteinExistence type="predicted"/>
<sequence>MPERKERIFFLYIKNHFQQSLEKLLSDSETSETPELNYHDFTGSTNSISISPTSSTTFQTEQEPLSPIFSSVFNAEVAESASSGVLQTAQHLDPETATTGSEIMIGKIPDVVNLNLLIAECWLREMMNNYLNAN</sequence>
<name>A0A165AJ15_9CRUS</name>
<evidence type="ECO:0000313" key="2">
    <source>
        <dbReference type="EMBL" id="KZS17736.1"/>
    </source>
</evidence>
<gene>
    <name evidence="2" type="ORF">APZ42_016236</name>
</gene>
<evidence type="ECO:0000313" key="3">
    <source>
        <dbReference type="Proteomes" id="UP000076858"/>
    </source>
</evidence>
<keyword evidence="3" id="KW-1185">Reference proteome</keyword>
<dbReference type="EMBL" id="LRGB01000594">
    <property type="protein sequence ID" value="KZS17736.1"/>
    <property type="molecule type" value="Genomic_DNA"/>
</dbReference>
<reference evidence="2 3" key="1">
    <citation type="submission" date="2016-03" db="EMBL/GenBank/DDBJ databases">
        <title>EvidentialGene: Evidence-directed Construction of Genes on Genomes.</title>
        <authorList>
            <person name="Gilbert D.G."/>
            <person name="Choi J.-H."/>
            <person name="Mockaitis K."/>
            <person name="Colbourne J."/>
            <person name="Pfrender M."/>
        </authorList>
    </citation>
    <scope>NUCLEOTIDE SEQUENCE [LARGE SCALE GENOMIC DNA]</scope>
    <source>
        <strain evidence="2 3">Xinb3</strain>
        <tissue evidence="2">Complete organism</tissue>
    </source>
</reference>
<protein>
    <submittedName>
        <fullName evidence="2">Uncharacterized protein</fullName>
    </submittedName>
</protein>
<feature type="compositionally biased region" description="Low complexity" evidence="1">
    <location>
        <begin position="42"/>
        <end position="60"/>
    </location>
</feature>
<dbReference type="AlphaFoldDB" id="A0A165AJ15"/>
<evidence type="ECO:0000256" key="1">
    <source>
        <dbReference type="SAM" id="MobiDB-lite"/>
    </source>
</evidence>
<accession>A0A165AJ15</accession>
<dbReference type="Proteomes" id="UP000076858">
    <property type="component" value="Unassembled WGS sequence"/>
</dbReference>
<comment type="caution">
    <text evidence="2">The sequence shown here is derived from an EMBL/GenBank/DDBJ whole genome shotgun (WGS) entry which is preliminary data.</text>
</comment>
<organism evidence="2 3">
    <name type="scientific">Daphnia magna</name>
    <dbReference type="NCBI Taxonomy" id="35525"/>
    <lineage>
        <taxon>Eukaryota</taxon>
        <taxon>Metazoa</taxon>
        <taxon>Ecdysozoa</taxon>
        <taxon>Arthropoda</taxon>
        <taxon>Crustacea</taxon>
        <taxon>Branchiopoda</taxon>
        <taxon>Diplostraca</taxon>
        <taxon>Cladocera</taxon>
        <taxon>Anomopoda</taxon>
        <taxon>Daphniidae</taxon>
        <taxon>Daphnia</taxon>
    </lineage>
</organism>